<keyword evidence="2" id="KW-1185">Reference proteome</keyword>
<proteinExistence type="predicted"/>
<evidence type="ECO:0000313" key="2">
    <source>
        <dbReference type="Proteomes" id="UP001299046"/>
    </source>
</evidence>
<gene>
    <name evidence="1" type="ORF">KV112_21280</name>
</gene>
<reference evidence="1 2" key="1">
    <citation type="submission" date="2023-12" db="EMBL/GenBank/DDBJ databases">
        <title>Description of new species of Mycobacterium terrae complex isolated from sewage at the Sao Paulo Zoological Park Foundation in Brazil.</title>
        <authorList>
            <person name="Romagnoli C.L."/>
            <person name="Conceicao E.C."/>
            <person name="Machado E."/>
            <person name="Barreto L.B.P.F."/>
            <person name="Sharma A."/>
            <person name="Silva N.M."/>
            <person name="Marques L.E."/>
            <person name="Juliana M.A."/>
            <person name="Lourenco M.C.S."/>
            <person name="Digiampietri L.A."/>
            <person name="Suffys P.N."/>
            <person name="Viana-Niero C."/>
        </authorList>
    </citation>
    <scope>NUCLEOTIDE SEQUENCE [LARGE SCALE GENOMIC DNA]</scope>
    <source>
        <strain evidence="1 2">MYC123</strain>
    </source>
</reference>
<sequence length="104" mass="11180">MPQEIHVNNAVLTKAAGNHQETSDYLATVSASHEGIRAMLSSLGPIYGDLRQAADSMLDARKGCYDSQAGEHSDVAGNLHGAVSTWNKHEDDAARSFRNLTDGR</sequence>
<protein>
    <submittedName>
        <fullName evidence="1">Type VII secretion target</fullName>
    </submittedName>
</protein>
<dbReference type="Pfam" id="PF10824">
    <property type="entry name" value="T7SS_ESX_EspC"/>
    <property type="match status" value="1"/>
</dbReference>
<name>A0ABU5YQ89_9MYCO</name>
<dbReference type="InterPro" id="IPR022536">
    <property type="entry name" value="EspC"/>
</dbReference>
<dbReference type="Proteomes" id="UP001299046">
    <property type="component" value="Unassembled WGS sequence"/>
</dbReference>
<dbReference type="EMBL" id="JAYJJT010000039">
    <property type="protein sequence ID" value="MEB3052236.1"/>
    <property type="molecule type" value="Genomic_DNA"/>
</dbReference>
<organism evidence="1 2">
    <name type="scientific">[Mycobacterium] zoologicum</name>
    <dbReference type="NCBI Taxonomy" id="2872311"/>
    <lineage>
        <taxon>Bacteria</taxon>
        <taxon>Bacillati</taxon>
        <taxon>Actinomycetota</taxon>
        <taxon>Actinomycetes</taxon>
        <taxon>Mycobacteriales</taxon>
        <taxon>Mycobacteriaceae</taxon>
        <taxon>Mycolicibacter</taxon>
    </lineage>
</organism>
<accession>A0ABU5YQ89</accession>
<dbReference type="RefSeq" id="WP_224863796.1">
    <property type="nucleotide sequence ID" value="NZ_JAYJJT010000039.1"/>
</dbReference>
<evidence type="ECO:0000313" key="1">
    <source>
        <dbReference type="EMBL" id="MEB3052236.1"/>
    </source>
</evidence>
<comment type="caution">
    <text evidence="1">The sequence shown here is derived from an EMBL/GenBank/DDBJ whole genome shotgun (WGS) entry which is preliminary data.</text>
</comment>